<evidence type="ECO:0000256" key="1">
    <source>
        <dbReference type="SAM" id="MobiDB-lite"/>
    </source>
</evidence>
<sequence length="147" mass="15926">MLLDSDVSLTEEAKIASLRLANECVTHGESLNSGLKNYFNSPVRIRSGIICLRGTELRHWRTSLYAQVNGVASNCGIFEPLEAMMVETGLESAPGKLEAPMFSSFVESPEEGINEAASPQGSGSEHSRSVDFSRLLLHSELNATKPT</sequence>
<reference evidence="2" key="1">
    <citation type="submission" date="2018-11" db="EMBL/GenBank/DDBJ databases">
        <authorList>
            <consortium name="Pathogen Informatics"/>
        </authorList>
    </citation>
    <scope>NUCLEOTIDE SEQUENCE</scope>
</reference>
<dbReference type="EMBL" id="CAAALY010250286">
    <property type="protein sequence ID" value="VEL35631.1"/>
    <property type="molecule type" value="Genomic_DNA"/>
</dbReference>
<gene>
    <name evidence="2" type="ORF">PXEA_LOCUS29071</name>
</gene>
<evidence type="ECO:0000313" key="3">
    <source>
        <dbReference type="Proteomes" id="UP000784294"/>
    </source>
</evidence>
<name>A0A3S5FG31_9PLAT</name>
<evidence type="ECO:0000313" key="2">
    <source>
        <dbReference type="EMBL" id="VEL35631.1"/>
    </source>
</evidence>
<accession>A0A3S5FG31</accession>
<keyword evidence="3" id="KW-1185">Reference proteome</keyword>
<proteinExistence type="predicted"/>
<dbReference type="Proteomes" id="UP000784294">
    <property type="component" value="Unassembled WGS sequence"/>
</dbReference>
<comment type="caution">
    <text evidence="2">The sequence shown here is derived from an EMBL/GenBank/DDBJ whole genome shotgun (WGS) entry which is preliminary data.</text>
</comment>
<organism evidence="2 3">
    <name type="scientific">Protopolystoma xenopodis</name>
    <dbReference type="NCBI Taxonomy" id="117903"/>
    <lineage>
        <taxon>Eukaryota</taxon>
        <taxon>Metazoa</taxon>
        <taxon>Spiralia</taxon>
        <taxon>Lophotrochozoa</taxon>
        <taxon>Platyhelminthes</taxon>
        <taxon>Monogenea</taxon>
        <taxon>Polyopisthocotylea</taxon>
        <taxon>Polystomatidea</taxon>
        <taxon>Polystomatidae</taxon>
        <taxon>Protopolystoma</taxon>
    </lineage>
</organism>
<protein>
    <submittedName>
        <fullName evidence="2">Uncharacterized protein</fullName>
    </submittedName>
</protein>
<feature type="region of interest" description="Disordered" evidence="1">
    <location>
        <begin position="108"/>
        <end position="129"/>
    </location>
</feature>
<dbReference type="AlphaFoldDB" id="A0A3S5FG31"/>